<sequence length="683" mass="77081">MTSTPAARKSAWQRIYLELKRARKYLQSPGASLGGVLVAAKRTLEHRRDVKLRNRAARDAYPALPVAVAKDSFMLVRIIGNDLEPRHRKGQSFDNARFILDNEPAFPDCDKFWIVNRIADPDEEARIARLLEGRGQSFLRIPFDLEVYGRIAWDIDGLAAKELRFSGKNDQPAELTARYETLIRRSKNRYLMNNNGARNKALEIARERAKWLMPWDGNCFLTEQAFRQIRWAIEARPYLPYVIVPMARIVENLALLDENFKPPAGEEPQIIFRADTTELFDENYAYGRRPKVEMLWRLGVPGPWDRFRDDTWDFPRPSLAADAGLFHKAGWVARLDSGRSHLEIGKAGFLARWTSRDEAIVDMIDRCDALATAARLDPSRLVFYDDAVLAAASQDHDVELRHLETAASEVLNRPSGPDLHQAGDPARLRHVLHDATVLALAATVLGEQRFAVDAAQRIRAWFIDPDTRMHPPCSQQSVFALGDLHFFLDAVRLVERAGGLNGQDREDFRAWLGSYGKWLITAPATEFGNHGVVSDLQRASIAMFLNDGATLARVRLRARERLAAEIASDGSLLNQTSSLHDTMLALQGWTSLARLLSSVGDDLWRHQAAEGQGLIPALRRFAANIGSQDNETIDRDLARPVLFDLACHDPETTTLADIGAMTARQLFHPDQGIAPFWFWRTKF</sequence>
<dbReference type="Gene3D" id="1.50.10.100">
    <property type="entry name" value="Chondroitin AC/alginate lyase"/>
    <property type="match status" value="1"/>
</dbReference>
<dbReference type="Proteomes" id="UP000558284">
    <property type="component" value="Unassembled WGS sequence"/>
</dbReference>
<dbReference type="AlphaFoldDB" id="A0A838B475"/>
<dbReference type="SUPFAM" id="SSF48230">
    <property type="entry name" value="Chondroitin AC/alginate lyase"/>
    <property type="match status" value="1"/>
</dbReference>
<protein>
    <submittedName>
        <fullName evidence="4">Alginate lyase family protein</fullName>
    </submittedName>
</protein>
<keyword evidence="2 4" id="KW-0456">Lyase</keyword>
<dbReference type="InterPro" id="IPR008929">
    <property type="entry name" value="Chondroitin_lyas"/>
</dbReference>
<dbReference type="Pfam" id="PF05426">
    <property type="entry name" value="Alginate_lyase"/>
    <property type="match status" value="1"/>
</dbReference>
<dbReference type="GO" id="GO:0016829">
    <property type="term" value="F:lyase activity"/>
    <property type="evidence" value="ECO:0007669"/>
    <property type="project" value="UniProtKB-KW"/>
</dbReference>
<evidence type="ECO:0000256" key="2">
    <source>
        <dbReference type="ARBA" id="ARBA00023239"/>
    </source>
</evidence>
<reference evidence="4 5" key="1">
    <citation type="submission" date="2020-07" db="EMBL/GenBank/DDBJ databases">
        <title>Definition of the novel symbiovar canariense within Mesorhizobium novociceri, a new species of genus Mesorhizobium nodulating Cicer canariense in the Caldera de Taburiente National Park (La Palma, Canary Islands).</title>
        <authorList>
            <person name="Leon-Barrios M."/>
            <person name="Perez-Yepez J."/>
            <person name="Flores-Felix J.D."/>
            <person name="Ramirez-Baena M.H."/>
            <person name="Pulido-Suarez L."/>
            <person name="Igual J.M."/>
            <person name="Velazquez E."/>
            <person name="Peix A."/>
        </authorList>
    </citation>
    <scope>NUCLEOTIDE SEQUENCE [LARGE SCALE GENOMIC DNA]</scope>
    <source>
        <strain evidence="4 5">CCANP35</strain>
    </source>
</reference>
<dbReference type="RefSeq" id="WP_181057441.1">
    <property type="nucleotide sequence ID" value="NZ_JACDTY010000004.1"/>
</dbReference>
<proteinExistence type="predicted"/>
<evidence type="ECO:0000259" key="3">
    <source>
        <dbReference type="Pfam" id="PF05426"/>
    </source>
</evidence>
<keyword evidence="5" id="KW-1185">Reference proteome</keyword>
<comment type="caution">
    <text evidence="4">The sequence shown here is derived from an EMBL/GenBank/DDBJ whole genome shotgun (WGS) entry which is preliminary data.</text>
</comment>
<dbReference type="EMBL" id="JACDTY010000004">
    <property type="protein sequence ID" value="MBA1140782.1"/>
    <property type="molecule type" value="Genomic_DNA"/>
</dbReference>
<feature type="domain" description="Alginate lyase" evidence="3">
    <location>
        <begin position="418"/>
        <end position="626"/>
    </location>
</feature>
<evidence type="ECO:0000313" key="5">
    <source>
        <dbReference type="Proteomes" id="UP000558284"/>
    </source>
</evidence>
<gene>
    <name evidence="4" type="ORF">H0241_11010</name>
</gene>
<dbReference type="GO" id="GO:0042597">
    <property type="term" value="C:periplasmic space"/>
    <property type="evidence" value="ECO:0007669"/>
    <property type="project" value="InterPro"/>
</dbReference>
<name>A0A838B475_9HYPH</name>
<accession>A0A838B475</accession>
<keyword evidence="1" id="KW-0732">Signal</keyword>
<dbReference type="InterPro" id="IPR008397">
    <property type="entry name" value="Alginate_lyase_dom"/>
</dbReference>
<organism evidence="4 5">
    <name type="scientific">Mesorhizobium neociceri</name>
    <dbReference type="NCBI Taxonomy" id="1307853"/>
    <lineage>
        <taxon>Bacteria</taxon>
        <taxon>Pseudomonadati</taxon>
        <taxon>Pseudomonadota</taxon>
        <taxon>Alphaproteobacteria</taxon>
        <taxon>Hyphomicrobiales</taxon>
        <taxon>Phyllobacteriaceae</taxon>
        <taxon>Mesorhizobium</taxon>
    </lineage>
</organism>
<evidence type="ECO:0000313" key="4">
    <source>
        <dbReference type="EMBL" id="MBA1140782.1"/>
    </source>
</evidence>
<evidence type="ECO:0000256" key="1">
    <source>
        <dbReference type="ARBA" id="ARBA00022729"/>
    </source>
</evidence>